<dbReference type="Proteomes" id="UP000315673">
    <property type="component" value="Chromosome"/>
</dbReference>
<dbReference type="InterPro" id="IPR009050">
    <property type="entry name" value="Globin-like_sf"/>
</dbReference>
<protein>
    <submittedName>
        <fullName evidence="1">Globin</fullName>
    </submittedName>
</protein>
<gene>
    <name evidence="1" type="ORF">FPZ24_15005</name>
</gene>
<evidence type="ECO:0000313" key="2">
    <source>
        <dbReference type="Proteomes" id="UP000315673"/>
    </source>
</evidence>
<name>A0A5B8LLP2_9SPHN</name>
<dbReference type="InterPro" id="IPR044399">
    <property type="entry name" value="Mb-like_M"/>
</dbReference>
<sequence>MTDAALIEASLLALDGQEAAMRERLFERFFARFPDRRAIFLAIDATSVRMTDETLQWMLGLASERKWVWSQVAELVFNHRNYGHLTHEEYAVFIDLAIDALGETIVDAWDEKTDAAWRRQAATLKDMIARAQTEWTAAPLAYP</sequence>
<dbReference type="GO" id="GO:0020037">
    <property type="term" value="F:heme binding"/>
    <property type="evidence" value="ECO:0007669"/>
    <property type="project" value="InterPro"/>
</dbReference>
<dbReference type="InterPro" id="IPR012292">
    <property type="entry name" value="Globin/Proto"/>
</dbReference>
<reference evidence="1 2" key="1">
    <citation type="submission" date="2019-07" db="EMBL/GenBank/DDBJ databases">
        <title>Full genome sequence of Sphingomonas sp. 4R-6-7(HKS19).</title>
        <authorList>
            <person name="Im W.-T."/>
        </authorList>
    </citation>
    <scope>NUCLEOTIDE SEQUENCE [LARGE SCALE GENOMIC DNA]</scope>
    <source>
        <strain evidence="1 2">HKS19</strain>
    </source>
</reference>
<dbReference type="CDD" id="cd01040">
    <property type="entry name" value="Mb-like"/>
    <property type="match status" value="1"/>
</dbReference>
<dbReference type="SUPFAM" id="SSF46458">
    <property type="entry name" value="Globin-like"/>
    <property type="match status" value="1"/>
</dbReference>
<dbReference type="RefSeq" id="WP_146573320.1">
    <property type="nucleotide sequence ID" value="NZ_CP042306.1"/>
</dbReference>
<evidence type="ECO:0000313" key="1">
    <source>
        <dbReference type="EMBL" id="QDZ08615.1"/>
    </source>
</evidence>
<dbReference type="KEGG" id="spai:FPZ24_15005"/>
<dbReference type="GO" id="GO:0019825">
    <property type="term" value="F:oxygen binding"/>
    <property type="evidence" value="ECO:0007669"/>
    <property type="project" value="InterPro"/>
</dbReference>
<proteinExistence type="predicted"/>
<dbReference type="OrthoDB" id="7559331at2"/>
<organism evidence="1 2">
    <name type="scientific">Sphingomonas panacisoli</name>
    <dbReference type="NCBI Taxonomy" id="1813879"/>
    <lineage>
        <taxon>Bacteria</taxon>
        <taxon>Pseudomonadati</taxon>
        <taxon>Pseudomonadota</taxon>
        <taxon>Alphaproteobacteria</taxon>
        <taxon>Sphingomonadales</taxon>
        <taxon>Sphingomonadaceae</taxon>
        <taxon>Sphingomonas</taxon>
    </lineage>
</organism>
<dbReference type="AlphaFoldDB" id="A0A5B8LLP2"/>
<keyword evidence="2" id="KW-1185">Reference proteome</keyword>
<accession>A0A5B8LLP2</accession>
<dbReference type="EMBL" id="CP042306">
    <property type="protein sequence ID" value="QDZ08615.1"/>
    <property type="molecule type" value="Genomic_DNA"/>
</dbReference>
<dbReference type="Gene3D" id="1.10.490.10">
    <property type="entry name" value="Globins"/>
    <property type="match status" value="1"/>
</dbReference>